<dbReference type="eggNOG" id="ENOG502R1G0">
    <property type="taxonomic scope" value="Eukaryota"/>
</dbReference>
<accession>A0A0E0BKW0</accession>
<dbReference type="STRING" id="40148.A0A0E0BKW0"/>
<name>A0A0E0BKW0_9ORYZ</name>
<dbReference type="InterPro" id="IPR046533">
    <property type="entry name" value="DUF6598"/>
</dbReference>
<evidence type="ECO:0000313" key="2">
    <source>
        <dbReference type="EnsemblPlants" id="OGLUM11G18260.1"/>
    </source>
</evidence>
<dbReference type="EnsemblPlants" id="OGLUM11G18260.1">
    <property type="protein sequence ID" value="OGLUM11G18260.1"/>
    <property type="gene ID" value="OGLUM11G18260"/>
</dbReference>
<dbReference type="Proteomes" id="UP000026961">
    <property type="component" value="Chromosome 11"/>
</dbReference>
<dbReference type="Pfam" id="PF20241">
    <property type="entry name" value="DUF6598"/>
    <property type="match status" value="2"/>
</dbReference>
<evidence type="ECO:0000259" key="1">
    <source>
        <dbReference type="Pfam" id="PF20241"/>
    </source>
</evidence>
<reference evidence="2" key="1">
    <citation type="submission" date="2015-04" db="UniProtKB">
        <authorList>
            <consortium name="EnsemblPlants"/>
        </authorList>
    </citation>
    <scope>IDENTIFICATION</scope>
</reference>
<reference evidence="2" key="2">
    <citation type="submission" date="2018-05" db="EMBL/GenBank/DDBJ databases">
        <title>OgluRS3 (Oryza glumaepatula Reference Sequence Version 3).</title>
        <authorList>
            <person name="Zhang J."/>
            <person name="Kudrna D."/>
            <person name="Lee S."/>
            <person name="Talag J."/>
            <person name="Welchert J."/>
            <person name="Wing R.A."/>
        </authorList>
    </citation>
    <scope>NUCLEOTIDE SEQUENCE [LARGE SCALE GENOMIC DNA]</scope>
</reference>
<proteinExistence type="predicted"/>
<feature type="domain" description="DUF6598" evidence="1">
    <location>
        <begin position="142"/>
        <end position="357"/>
    </location>
</feature>
<sequence length="763" mass="85306">MDPPDAAGSEGGEEAKVVVITCFAEFASEANLDGDDGGGDAGREYRRGKREDELKRRWISSVLAMAGREVDAGVVDPADGFYYRSVYPLHDSSRDLRHVSKTYPWHDFYNMSNLSPTPLGPMDHWNNCNYKGDGCKEEPYAMLQIFDIKVLPFTLDVTRPVEVYGIIAVRDDVDEYRRNYLFNRSRENPVIITPAYDSLPLMSPTRGMSMWEACLIETDIRIKVQGEDAARDLTMVDGCVDIQEHRCGFDSHFKNRIDGELGAVLTHSMVIQAAVEATVQLEFRRLPAAAAGGGDFRVRMTGYTRARPSDHHPDNTYVFAGDGRELDEIVVLAAGELEHRFVAAVRLGDTLELSFMEEGREPLAFLSARHDSEVKPYRFQNGALVLVQVSCVAGGGGEEAKAVTTCFAEFAREANLDVDDGGGGDDEEEREYQRAKREDELKRRWISSVLAMAGREVDAGVVDPAILYESSRDLRHVRKTMDWHLFYNKHVLSPTPLGPMDHWNNCRNKGDGCKEEPYAMLQIFDVKVLPFTLDVTRPVEVYGIIAVRDDVDEYRRNYIFNRSRDNPVLITPAYDSLPLTSPTRGMSMAGACLIETDIRIKDNLCSSFDYHSKIRIDGELGAVLTHSMLIHDAVEATVQLEFRRLPAAAISAARPSDDDHPDNTYVFAGDGRELDEIVVRAAGELEHRFVAAVRLGDTLELSFMEEGREPLAFLSAKHDSEVKPYRFQNGALNAIVNGIALESSSSSLPLRLFPFALEGNHRR</sequence>
<keyword evidence="3" id="KW-1185">Reference proteome</keyword>
<dbReference type="Gramene" id="OGLUM11G18260.1">
    <property type="protein sequence ID" value="OGLUM11G18260.1"/>
    <property type="gene ID" value="OGLUM11G18260"/>
</dbReference>
<dbReference type="HOGENOM" id="CLU_408494_0_0_1"/>
<feature type="domain" description="DUF6598" evidence="1">
    <location>
        <begin position="520"/>
        <end position="705"/>
    </location>
</feature>
<dbReference type="PANTHER" id="PTHR33065">
    <property type="entry name" value="OS07G0486400 PROTEIN"/>
    <property type="match status" value="1"/>
</dbReference>
<organism evidence="2">
    <name type="scientific">Oryza glumipatula</name>
    <dbReference type="NCBI Taxonomy" id="40148"/>
    <lineage>
        <taxon>Eukaryota</taxon>
        <taxon>Viridiplantae</taxon>
        <taxon>Streptophyta</taxon>
        <taxon>Embryophyta</taxon>
        <taxon>Tracheophyta</taxon>
        <taxon>Spermatophyta</taxon>
        <taxon>Magnoliopsida</taxon>
        <taxon>Liliopsida</taxon>
        <taxon>Poales</taxon>
        <taxon>Poaceae</taxon>
        <taxon>BOP clade</taxon>
        <taxon>Oryzoideae</taxon>
        <taxon>Oryzeae</taxon>
        <taxon>Oryzinae</taxon>
        <taxon>Oryza</taxon>
    </lineage>
</organism>
<evidence type="ECO:0000313" key="3">
    <source>
        <dbReference type="Proteomes" id="UP000026961"/>
    </source>
</evidence>
<dbReference type="PANTHER" id="PTHR33065:SF209">
    <property type="entry name" value="OS11G0596700 PROTEIN"/>
    <property type="match status" value="1"/>
</dbReference>
<dbReference type="AlphaFoldDB" id="A0A0E0BKW0"/>
<protein>
    <recommendedName>
        <fullName evidence="1">DUF6598 domain-containing protein</fullName>
    </recommendedName>
</protein>